<accession>A0ABP0P3V9</accession>
<feature type="region of interest" description="Disordered" evidence="1">
    <location>
        <begin position="61"/>
        <end position="180"/>
    </location>
</feature>
<protein>
    <submittedName>
        <fullName evidence="2">Uncharacterized protein</fullName>
    </submittedName>
</protein>
<evidence type="ECO:0000256" key="1">
    <source>
        <dbReference type="SAM" id="MobiDB-lite"/>
    </source>
</evidence>
<sequence>MDKESYAQFLDASLLALRNHLLAAYPEPSSARWAELESSFEGIRGGLPSALPALPLAAAASGATTPRDLSPVSRESSSVRFQEIPEETRIEPILPVELEEKDAEEVNTVEVAAEDEDSDNEPEAIGHGDSSRFLQSDLSDLTEARAGPRGGAGELELGVEEGWEGSAPAIGVTSSPDLTS</sequence>
<dbReference type="Proteomes" id="UP001642484">
    <property type="component" value="Unassembled WGS sequence"/>
</dbReference>
<dbReference type="EMBL" id="CAXAMN010022551">
    <property type="protein sequence ID" value="CAK9070721.1"/>
    <property type="molecule type" value="Genomic_DNA"/>
</dbReference>
<evidence type="ECO:0000313" key="2">
    <source>
        <dbReference type="EMBL" id="CAK9070721.1"/>
    </source>
</evidence>
<reference evidence="2 3" key="1">
    <citation type="submission" date="2024-02" db="EMBL/GenBank/DDBJ databases">
        <authorList>
            <person name="Chen Y."/>
            <person name="Shah S."/>
            <person name="Dougan E. K."/>
            <person name="Thang M."/>
            <person name="Chan C."/>
        </authorList>
    </citation>
    <scope>NUCLEOTIDE SEQUENCE [LARGE SCALE GENOMIC DNA]</scope>
</reference>
<comment type="caution">
    <text evidence="2">The sequence shown here is derived from an EMBL/GenBank/DDBJ whole genome shotgun (WGS) entry which is preliminary data.</text>
</comment>
<evidence type="ECO:0000313" key="3">
    <source>
        <dbReference type="Proteomes" id="UP001642484"/>
    </source>
</evidence>
<organism evidence="2 3">
    <name type="scientific">Durusdinium trenchii</name>
    <dbReference type="NCBI Taxonomy" id="1381693"/>
    <lineage>
        <taxon>Eukaryota</taxon>
        <taxon>Sar</taxon>
        <taxon>Alveolata</taxon>
        <taxon>Dinophyceae</taxon>
        <taxon>Suessiales</taxon>
        <taxon>Symbiodiniaceae</taxon>
        <taxon>Durusdinium</taxon>
    </lineage>
</organism>
<proteinExistence type="predicted"/>
<keyword evidence="3" id="KW-1185">Reference proteome</keyword>
<name>A0ABP0P3V9_9DINO</name>
<gene>
    <name evidence="2" type="ORF">CCMP2556_LOCUS34789</name>
</gene>
<feature type="compositionally biased region" description="Acidic residues" evidence="1">
    <location>
        <begin position="97"/>
        <end position="122"/>
    </location>
</feature>